<evidence type="ECO:0000259" key="5">
    <source>
        <dbReference type="Pfam" id="PF05592"/>
    </source>
</evidence>
<evidence type="ECO:0000259" key="7">
    <source>
        <dbReference type="Pfam" id="PF17389"/>
    </source>
</evidence>
<feature type="domain" description="Alpha-L-rhamnosidase C-terminal" evidence="8">
    <location>
        <begin position="818"/>
        <end position="894"/>
    </location>
</feature>
<accession>A0ABW4IE67</accession>
<dbReference type="Pfam" id="PF25788">
    <property type="entry name" value="Ig_Rha78A_N"/>
    <property type="match status" value="1"/>
</dbReference>
<dbReference type="PANTHER" id="PTHR33307">
    <property type="entry name" value="ALPHA-RHAMNOSIDASE (EUROFUNG)"/>
    <property type="match status" value="1"/>
</dbReference>
<feature type="domain" description="Alpha-L-rhamnosidase concanavalin-like" evidence="5">
    <location>
        <begin position="366"/>
        <end position="466"/>
    </location>
</feature>
<evidence type="ECO:0000256" key="4">
    <source>
        <dbReference type="SAM" id="SignalP"/>
    </source>
</evidence>
<dbReference type="InterPro" id="IPR012341">
    <property type="entry name" value="6hp_glycosidase-like_sf"/>
</dbReference>
<evidence type="ECO:0000313" key="9">
    <source>
        <dbReference type="EMBL" id="MFD1630274.1"/>
    </source>
</evidence>
<dbReference type="Proteomes" id="UP001597118">
    <property type="component" value="Unassembled WGS sequence"/>
</dbReference>
<dbReference type="InterPro" id="IPR008928">
    <property type="entry name" value="6-hairpin_glycosidase_sf"/>
</dbReference>
<name>A0ABW4IE67_9SPHI</name>
<dbReference type="PIRSF" id="PIRSF010631">
    <property type="entry name" value="A-rhamnsds"/>
    <property type="match status" value="1"/>
</dbReference>
<dbReference type="Pfam" id="PF17389">
    <property type="entry name" value="Bac_rhamnosid6H"/>
    <property type="match status" value="1"/>
</dbReference>
<comment type="caution">
    <text evidence="9">The sequence shown here is derived from an EMBL/GenBank/DDBJ whole genome shotgun (WGS) entry which is preliminary data.</text>
</comment>
<dbReference type="InterPro" id="IPR016007">
    <property type="entry name" value="Alpha_rhamnosid"/>
</dbReference>
<organism evidence="9 10">
    <name type="scientific">Pseudopedobacter beijingensis</name>
    <dbReference type="NCBI Taxonomy" id="1207056"/>
    <lineage>
        <taxon>Bacteria</taxon>
        <taxon>Pseudomonadati</taxon>
        <taxon>Bacteroidota</taxon>
        <taxon>Sphingobacteriia</taxon>
        <taxon>Sphingobacteriales</taxon>
        <taxon>Sphingobacteriaceae</taxon>
        <taxon>Pseudopedobacter</taxon>
    </lineage>
</organism>
<dbReference type="InterPro" id="IPR013737">
    <property type="entry name" value="Bac_rhamnosid_N"/>
</dbReference>
<comment type="catalytic activity">
    <reaction evidence="1">
        <text>Hydrolysis of terminal non-reducing alpha-L-rhamnose residues in alpha-L-rhamnosides.</text>
        <dbReference type="EC" id="3.2.1.40"/>
    </reaction>
</comment>
<dbReference type="Pfam" id="PF05592">
    <property type="entry name" value="Bac_rhamnosid"/>
    <property type="match status" value="1"/>
</dbReference>
<evidence type="ECO:0000259" key="6">
    <source>
        <dbReference type="Pfam" id="PF08531"/>
    </source>
</evidence>
<dbReference type="PANTHER" id="PTHR33307:SF6">
    <property type="entry name" value="ALPHA-RHAMNOSIDASE (EUROFUNG)-RELATED"/>
    <property type="match status" value="1"/>
</dbReference>
<dbReference type="Gene3D" id="2.60.40.10">
    <property type="entry name" value="Immunoglobulins"/>
    <property type="match status" value="1"/>
</dbReference>
<dbReference type="Gene3D" id="1.50.10.10">
    <property type="match status" value="1"/>
</dbReference>
<dbReference type="InterPro" id="IPR035398">
    <property type="entry name" value="Bac_rhamnosid_C"/>
</dbReference>
<gene>
    <name evidence="9" type="ORF">ACFSAH_10320</name>
</gene>
<keyword evidence="3 9" id="KW-0378">Hydrolase</keyword>
<reference evidence="10" key="1">
    <citation type="journal article" date="2019" name="Int. J. Syst. Evol. Microbiol.">
        <title>The Global Catalogue of Microorganisms (GCM) 10K type strain sequencing project: providing services to taxonomists for standard genome sequencing and annotation.</title>
        <authorList>
            <consortium name="The Broad Institute Genomics Platform"/>
            <consortium name="The Broad Institute Genome Sequencing Center for Infectious Disease"/>
            <person name="Wu L."/>
            <person name="Ma J."/>
        </authorList>
    </citation>
    <scope>NUCLEOTIDE SEQUENCE [LARGE SCALE GENOMIC DNA]</scope>
    <source>
        <strain evidence="10">CCUG 53762</strain>
    </source>
</reference>
<dbReference type="InterPro" id="IPR035396">
    <property type="entry name" value="Bac_rhamnosid6H"/>
</dbReference>
<feature type="signal peptide" evidence="4">
    <location>
        <begin position="1"/>
        <end position="38"/>
    </location>
</feature>
<dbReference type="InterPro" id="IPR013783">
    <property type="entry name" value="Ig-like_fold"/>
</dbReference>
<evidence type="ECO:0000259" key="8">
    <source>
        <dbReference type="Pfam" id="PF17390"/>
    </source>
</evidence>
<protein>
    <recommendedName>
        <fullName evidence="2">alpha-L-rhamnosidase</fullName>
        <ecNumber evidence="2">3.2.1.40</ecNumber>
    </recommendedName>
</protein>
<proteinExistence type="predicted"/>
<evidence type="ECO:0000313" key="10">
    <source>
        <dbReference type="Proteomes" id="UP001597118"/>
    </source>
</evidence>
<dbReference type="Gene3D" id="2.60.120.260">
    <property type="entry name" value="Galactose-binding domain-like"/>
    <property type="match status" value="2"/>
</dbReference>
<dbReference type="SUPFAM" id="SSF48208">
    <property type="entry name" value="Six-hairpin glycosidases"/>
    <property type="match status" value="1"/>
</dbReference>
<dbReference type="Gene3D" id="2.60.420.10">
    <property type="entry name" value="Maltose phosphorylase, domain 3"/>
    <property type="match status" value="1"/>
</dbReference>
<feature type="domain" description="Bacterial alpha-L-rhamnosidase N-terminal" evidence="6">
    <location>
        <begin position="186"/>
        <end position="357"/>
    </location>
</feature>
<dbReference type="EC" id="3.2.1.40" evidence="2"/>
<dbReference type="Pfam" id="PF17390">
    <property type="entry name" value="Bac_rhamnosid_C"/>
    <property type="match status" value="1"/>
</dbReference>
<keyword evidence="10" id="KW-1185">Reference proteome</keyword>
<sequence length="928" mass="106280">MKIFKMNKKMQIKKDCRYRFRYIILLFFLGALQASVNAQSLAVSELTCEYRNNPEGIDVKIPRLSWKLFSKNRNIVQTAYELRVSEDMKSIAKGNNLLWTSGKISSGQSVLVDYGGPELKSRQRYYWQVRVWDNKGNISPWSEVKYWEMGLLSAKEWHAKWIQTAEETNGKPMPSPMFRKEFKAVKQLHRAKLYITSHGLYEARINGKRVGNDYFTPGWTSYHKRLQYQVYDVLPLLKEGNNATLVTLGDGWYRGYLEFNNKRNLYGKELALLYQLELEYADGSKELIVSDNSWKYSFDGPIRFSDIYNGETYDARMENKAVWQPGYNDSKWKNVREADIDKSKLVASNNVPVRKHEVFKPVKYITTPKGEQVIDFGQNLVGWVQIKLQGKAGDSIILHHAEVLDKAGNFYTDNLRGAKQENKYLFKGEGIEAWEPHFTFQGFRYIRIKGYNGKLDSTNVKAFAVYSDMSSTGTFSTSNPLLNQLQHNIQWGQKGNFLDVPTDCPQRDERLGWTGDAQVFFNTAAYNMNVAGFFTKWLQDLKADQLKNGNVPVVIPNVREERYSGTAAWADAATIIPWNFYVAYGDKRLLEEQYDSMKAWVNFIETTSKNNLSTVGSSYGDWLFYTPVDDRYGKGAITDRNLIAQAFYVYSTQLMINAAEVLGKTEDANKYKKLLPLIKEAFAKEYLTPNGRLVSSTQTAYVLALQFDILPENLRKQAAERLVENIKEYNYHLTTGFVGTPYLCHVLTRFGYNDIAYKLLLQETYPSWLFQVKRGATTVWERWDGIKADGTFQNKFMNSFNHYSYGAIGEWMYKTISGIKPDDTNSGYRHFTVAPQPGGALTKADAELETLYGKIRSKWKIENGLFKLEATVPANSMATIILSNTTVSAIKESGKSLLQSLSQENIKEEGNNVIIKVGSGNYAFECTY</sequence>
<keyword evidence="4" id="KW-0732">Signal</keyword>
<dbReference type="EMBL" id="JBHUDG010000015">
    <property type="protein sequence ID" value="MFD1630274.1"/>
    <property type="molecule type" value="Genomic_DNA"/>
</dbReference>
<feature type="chain" id="PRO_5046243783" description="alpha-L-rhamnosidase" evidence="4">
    <location>
        <begin position="39"/>
        <end position="928"/>
    </location>
</feature>
<feature type="domain" description="Alpha-L-rhamnosidase six-hairpin glycosidase" evidence="7">
    <location>
        <begin position="471"/>
        <end position="816"/>
    </location>
</feature>
<evidence type="ECO:0000256" key="2">
    <source>
        <dbReference type="ARBA" id="ARBA00012652"/>
    </source>
</evidence>
<dbReference type="GO" id="GO:0016787">
    <property type="term" value="F:hydrolase activity"/>
    <property type="evidence" value="ECO:0007669"/>
    <property type="project" value="UniProtKB-KW"/>
</dbReference>
<evidence type="ECO:0000256" key="1">
    <source>
        <dbReference type="ARBA" id="ARBA00001445"/>
    </source>
</evidence>
<dbReference type="InterPro" id="IPR008902">
    <property type="entry name" value="Rhamnosid_concanavalin"/>
</dbReference>
<evidence type="ECO:0000256" key="3">
    <source>
        <dbReference type="ARBA" id="ARBA00022801"/>
    </source>
</evidence>
<dbReference type="RefSeq" id="WP_379662650.1">
    <property type="nucleotide sequence ID" value="NZ_JBHUDG010000015.1"/>
</dbReference>
<dbReference type="Pfam" id="PF08531">
    <property type="entry name" value="Bac_rhamnosid_N"/>
    <property type="match status" value="1"/>
</dbReference>